<dbReference type="OrthoDB" id="203228at2157"/>
<dbReference type="EMBL" id="AOIO01000049">
    <property type="protein sequence ID" value="ELY97131.1"/>
    <property type="molecule type" value="Genomic_DNA"/>
</dbReference>
<evidence type="ECO:0000313" key="2">
    <source>
        <dbReference type="EMBL" id="ELY97131.1"/>
    </source>
</evidence>
<dbReference type="STRING" id="29540.C481_21121"/>
<name>M0AFF3_NATA1</name>
<dbReference type="PATRIC" id="fig|29540.5.peg.4262"/>
<feature type="region of interest" description="Disordered" evidence="1">
    <location>
        <begin position="63"/>
        <end position="87"/>
    </location>
</feature>
<proteinExistence type="predicted"/>
<dbReference type="eggNOG" id="ENOG502N5JC">
    <property type="taxonomic scope" value="Archaea"/>
</dbReference>
<protein>
    <submittedName>
        <fullName evidence="2">Uncharacterized protein</fullName>
    </submittedName>
</protein>
<sequence length="190" mass="21060">MENTADYPLEFIFEYRTIDNRRRRVTIIPDTGGEAWRITHEHRDGEWRETGREPISNVCVQLRNPTGDQDDSMGDHPVQAGGSQPMEDRDDEHAIADLESQIDGHRTLNRLEKLATGHEQLDWEQVPSISTTKAASWAARLRKAQDCLETDLEEAIDTSAIIDSDGATTADQGPAPDALETGPSPGGRDA</sequence>
<accession>M0AFF3</accession>
<evidence type="ECO:0000313" key="3">
    <source>
        <dbReference type="Proteomes" id="UP000011554"/>
    </source>
</evidence>
<reference evidence="2 3" key="1">
    <citation type="journal article" date="2014" name="PLoS Genet.">
        <title>Phylogenetically driven sequencing of extremely halophilic archaea reveals strategies for static and dynamic osmo-response.</title>
        <authorList>
            <person name="Becker E.A."/>
            <person name="Seitzer P.M."/>
            <person name="Tritt A."/>
            <person name="Larsen D."/>
            <person name="Krusor M."/>
            <person name="Yao A.I."/>
            <person name="Wu D."/>
            <person name="Madern D."/>
            <person name="Eisen J.A."/>
            <person name="Darling A.E."/>
            <person name="Facciotti M.T."/>
        </authorList>
    </citation>
    <scope>NUCLEOTIDE SEQUENCE [LARGE SCALE GENOMIC DNA]</scope>
    <source>
        <strain evidence="2 3">DSM 12278</strain>
    </source>
</reference>
<gene>
    <name evidence="2" type="ORF">C481_21121</name>
</gene>
<comment type="caution">
    <text evidence="2">The sequence shown here is derived from an EMBL/GenBank/DDBJ whole genome shotgun (WGS) entry which is preliminary data.</text>
</comment>
<dbReference type="AlphaFoldDB" id="M0AFF3"/>
<dbReference type="RefSeq" id="WP_006111362.1">
    <property type="nucleotide sequence ID" value="NZ_AOIO01000049.1"/>
</dbReference>
<keyword evidence="3" id="KW-1185">Reference proteome</keyword>
<organism evidence="2 3">
    <name type="scientific">Natrialba asiatica (strain ATCC 700177 / DSM 12278 / JCM 9576 / FERM P-10747 / NBRC 102637 / 172P1)</name>
    <dbReference type="NCBI Taxonomy" id="29540"/>
    <lineage>
        <taxon>Archaea</taxon>
        <taxon>Methanobacteriati</taxon>
        <taxon>Methanobacteriota</taxon>
        <taxon>Stenosarchaea group</taxon>
        <taxon>Halobacteria</taxon>
        <taxon>Halobacteriales</taxon>
        <taxon>Natrialbaceae</taxon>
        <taxon>Natrialba</taxon>
    </lineage>
</organism>
<evidence type="ECO:0000256" key="1">
    <source>
        <dbReference type="SAM" id="MobiDB-lite"/>
    </source>
</evidence>
<feature type="region of interest" description="Disordered" evidence="1">
    <location>
        <begin position="158"/>
        <end position="190"/>
    </location>
</feature>
<dbReference type="Proteomes" id="UP000011554">
    <property type="component" value="Unassembled WGS sequence"/>
</dbReference>